<sequence>MADVLDQRTQGQFFQLRFAEPLLATKGNDQRRRGYRVFGGIGIHLLEPGERDQRIRVAHHRLDHPMHQRFKQAGIDMNAGPGSRNQIRDRLRRFR</sequence>
<evidence type="ECO:0000313" key="3">
    <source>
        <dbReference type="Proteomes" id="UP000739411"/>
    </source>
</evidence>
<proteinExistence type="predicted"/>
<evidence type="ECO:0000256" key="1">
    <source>
        <dbReference type="SAM" id="MobiDB-lite"/>
    </source>
</evidence>
<accession>A0A935K0Y4</accession>
<gene>
    <name evidence="2" type="ORF">IPJ38_00105</name>
</gene>
<comment type="caution">
    <text evidence="2">The sequence shown here is derived from an EMBL/GenBank/DDBJ whole genome shotgun (WGS) entry which is preliminary data.</text>
</comment>
<feature type="region of interest" description="Disordered" evidence="1">
    <location>
        <begin position="73"/>
        <end position="95"/>
    </location>
</feature>
<evidence type="ECO:0000313" key="2">
    <source>
        <dbReference type="EMBL" id="MBK7413772.1"/>
    </source>
</evidence>
<dbReference type="Proteomes" id="UP000739411">
    <property type="component" value="Unassembled WGS sequence"/>
</dbReference>
<reference evidence="2 3" key="1">
    <citation type="submission" date="2020-10" db="EMBL/GenBank/DDBJ databases">
        <title>Connecting structure to function with the recovery of over 1000 high-quality activated sludge metagenome-assembled genomes encoding full-length rRNA genes using long-read sequencing.</title>
        <authorList>
            <person name="Singleton C.M."/>
            <person name="Petriglieri F."/>
            <person name="Kristensen J.M."/>
            <person name="Kirkegaard R.H."/>
            <person name="Michaelsen T.Y."/>
            <person name="Andersen M.H."/>
            <person name="Karst S.M."/>
            <person name="Dueholm M.S."/>
            <person name="Nielsen P.H."/>
            <person name="Albertsen M."/>
        </authorList>
    </citation>
    <scope>NUCLEOTIDE SEQUENCE [LARGE SCALE GENOMIC DNA]</scope>
    <source>
        <strain evidence="2">EsbW_18-Q3-R4-48_BATAC.463</strain>
    </source>
</reference>
<protein>
    <submittedName>
        <fullName evidence="2">Uncharacterized protein</fullName>
    </submittedName>
</protein>
<name>A0A935K0Y4_9RHOO</name>
<dbReference type="AlphaFoldDB" id="A0A935K0Y4"/>
<organism evidence="2 3">
    <name type="scientific">Candidatus Dechloromonas phosphorivorans</name>
    <dbReference type="NCBI Taxonomy" id="2899244"/>
    <lineage>
        <taxon>Bacteria</taxon>
        <taxon>Pseudomonadati</taxon>
        <taxon>Pseudomonadota</taxon>
        <taxon>Betaproteobacteria</taxon>
        <taxon>Rhodocyclales</taxon>
        <taxon>Azonexaceae</taxon>
        <taxon>Dechloromonas</taxon>
    </lineage>
</organism>
<dbReference type="EMBL" id="JADJMS010000001">
    <property type="protein sequence ID" value="MBK7413772.1"/>
    <property type="molecule type" value="Genomic_DNA"/>
</dbReference>